<feature type="chain" id="PRO_5036765503" evidence="2">
    <location>
        <begin position="20"/>
        <end position="93"/>
    </location>
</feature>
<evidence type="ECO:0000313" key="3">
    <source>
        <dbReference type="Proteomes" id="UP000887540"/>
    </source>
</evidence>
<name>A0A914E2S3_9BILA</name>
<keyword evidence="3" id="KW-1185">Reference proteome</keyword>
<keyword evidence="1" id="KW-0472">Membrane</keyword>
<keyword evidence="1" id="KW-0812">Transmembrane</keyword>
<evidence type="ECO:0000313" key="4">
    <source>
        <dbReference type="WBParaSite" id="ACRNAN_scaffold5185.g21404.t1"/>
    </source>
</evidence>
<evidence type="ECO:0000256" key="2">
    <source>
        <dbReference type="SAM" id="SignalP"/>
    </source>
</evidence>
<sequence>MASKIIIFLTVILLPLTNANLIDEFKDMVSKACGDVSCPDLGYWENVVYTYCCNLDDNIYNIYCCFWPYNWVFVAVGGFILVSCCFCALSCCC</sequence>
<evidence type="ECO:0000256" key="1">
    <source>
        <dbReference type="SAM" id="Phobius"/>
    </source>
</evidence>
<accession>A0A914E2S3</accession>
<protein>
    <submittedName>
        <fullName evidence="4">Uncharacterized protein</fullName>
    </submittedName>
</protein>
<dbReference type="Proteomes" id="UP000887540">
    <property type="component" value="Unplaced"/>
</dbReference>
<feature type="signal peptide" evidence="2">
    <location>
        <begin position="1"/>
        <end position="19"/>
    </location>
</feature>
<dbReference type="AlphaFoldDB" id="A0A914E2S3"/>
<reference evidence="4" key="1">
    <citation type="submission" date="2022-11" db="UniProtKB">
        <authorList>
            <consortium name="WormBaseParasite"/>
        </authorList>
    </citation>
    <scope>IDENTIFICATION</scope>
</reference>
<proteinExistence type="predicted"/>
<organism evidence="3 4">
    <name type="scientific">Acrobeloides nanus</name>
    <dbReference type="NCBI Taxonomy" id="290746"/>
    <lineage>
        <taxon>Eukaryota</taxon>
        <taxon>Metazoa</taxon>
        <taxon>Ecdysozoa</taxon>
        <taxon>Nematoda</taxon>
        <taxon>Chromadorea</taxon>
        <taxon>Rhabditida</taxon>
        <taxon>Tylenchina</taxon>
        <taxon>Cephalobomorpha</taxon>
        <taxon>Cephaloboidea</taxon>
        <taxon>Cephalobidae</taxon>
        <taxon>Acrobeloides</taxon>
    </lineage>
</organism>
<keyword evidence="2" id="KW-0732">Signal</keyword>
<feature type="transmembrane region" description="Helical" evidence="1">
    <location>
        <begin position="71"/>
        <end position="92"/>
    </location>
</feature>
<dbReference type="WBParaSite" id="ACRNAN_scaffold5185.g21404.t1">
    <property type="protein sequence ID" value="ACRNAN_scaffold5185.g21404.t1"/>
    <property type="gene ID" value="ACRNAN_scaffold5185.g21404"/>
</dbReference>
<keyword evidence="1" id="KW-1133">Transmembrane helix</keyword>